<dbReference type="OrthoDB" id="89060at2"/>
<evidence type="ECO:0000259" key="2">
    <source>
        <dbReference type="Pfam" id="PF04984"/>
    </source>
</evidence>
<feature type="domain" description="Tail sheath protein Gp18-like" evidence="5">
    <location>
        <begin position="34"/>
        <end position="94"/>
    </location>
</feature>
<dbReference type="Gene3D" id="3.30.1370.220">
    <property type="match status" value="1"/>
</dbReference>
<dbReference type="InterPro" id="IPR035089">
    <property type="entry name" value="Phage_sheath_subtilisin"/>
</dbReference>
<evidence type="ECO:0000259" key="4">
    <source>
        <dbReference type="Pfam" id="PF17482"/>
    </source>
</evidence>
<reference evidence="6 7" key="1">
    <citation type="journal article" date="2007" name="Int. J. Syst. Evol. Microbiol.">
        <title>Paenibacillus ginsengarvi sp. nov., isolated from soil from ginseng cultivation.</title>
        <authorList>
            <person name="Yoon M.H."/>
            <person name="Ten L.N."/>
            <person name="Im W.T."/>
        </authorList>
    </citation>
    <scope>NUCLEOTIDE SEQUENCE [LARGE SCALE GENOMIC DNA]</scope>
    <source>
        <strain evidence="6 7">KCTC 13059</strain>
    </source>
</reference>
<dbReference type="InterPro" id="IPR020287">
    <property type="entry name" value="Tail_sheath_C"/>
</dbReference>
<sequence length="489" mass="51060">MAGGTWSKTEMPVLPGMYMNFQAAALAAVQPGARGVVALPVKAHWGPVGQFVEITSLSAADAAYTSDETAGATAYSSLKLALLGGAKTVLAYRLADADAAKATCTLQDTTATPVSVMKLEAKYPGARGNKFKVTVQPNPVDAAKKDIRLLEGTTLLKTFTFDGGSIQAAVDAINADSANKWVAATKLAEGSGALKDGSGYPLAGGNSGIDGIVAADYTNALSACETQQFNLFALDGLSDAAIQTSVVSWVSRVRSEGKTIIAVLGGSSADDTSASAVSAATARSAAYNHEGVVNVGTGAVLNGVAYSSAQMSAFVAGLIAGQKLSESTTYAPTPFEDVTRRWTRGEQEQAAAGGVFLLVHDGKRVKALRGVNSLTSLHQGQNNAWKKIRTIRVMDAIQADLIASAENGYIGKVNNTAEGRLSLIGAAKQYMQSLAQSGVIETEGWDVYLDPQYYGPSAVYTPEPDQVYLNWEARLTDAMEQIFGTFIVL</sequence>
<dbReference type="Gene3D" id="3.30.1490.360">
    <property type="match status" value="1"/>
</dbReference>
<evidence type="ECO:0000259" key="3">
    <source>
        <dbReference type="Pfam" id="PF17481"/>
    </source>
</evidence>
<dbReference type="Pfam" id="PF17481">
    <property type="entry name" value="Phage_sheath_domII"/>
    <property type="match status" value="1"/>
</dbReference>
<dbReference type="Pfam" id="PF04984">
    <property type="entry name" value="Phage_sheath_1"/>
    <property type="match status" value="1"/>
</dbReference>
<evidence type="ECO:0000313" key="6">
    <source>
        <dbReference type="EMBL" id="RKN85885.1"/>
    </source>
</evidence>
<comment type="similarity">
    <text evidence="1">Belongs to the myoviridae tail sheath protein family.</text>
</comment>
<feature type="domain" description="Phage tail sheath protein-like beta-sandwich" evidence="3">
    <location>
        <begin position="98"/>
        <end position="206"/>
    </location>
</feature>
<comment type="caution">
    <text evidence="6">The sequence shown here is derived from an EMBL/GenBank/DDBJ whole genome shotgun (WGS) entry which is preliminary data.</text>
</comment>
<keyword evidence="7" id="KW-1185">Reference proteome</keyword>
<dbReference type="InterPro" id="IPR035326">
    <property type="entry name" value="Beta_sandwich_Seath"/>
</dbReference>
<accession>A0A3B0CJQ4</accession>
<proteinExistence type="inferred from homology"/>
<dbReference type="InterPro" id="IPR054564">
    <property type="entry name" value="Gp18_domIII_N"/>
</dbReference>
<name>A0A3B0CJQ4_9BACL</name>
<dbReference type="Gene3D" id="3.30.360.90">
    <property type="match status" value="1"/>
</dbReference>
<feature type="domain" description="Tail sheath protein subtilisin-like" evidence="2">
    <location>
        <begin position="211"/>
        <end position="372"/>
    </location>
</feature>
<evidence type="ECO:0000313" key="7">
    <source>
        <dbReference type="Proteomes" id="UP000282311"/>
    </source>
</evidence>
<gene>
    <name evidence="6" type="ORF">D7M11_06005</name>
</gene>
<evidence type="ECO:0000256" key="1">
    <source>
        <dbReference type="ARBA" id="ARBA00008005"/>
    </source>
</evidence>
<dbReference type="AlphaFoldDB" id="A0A3B0CJQ4"/>
<dbReference type="RefSeq" id="WP_120746253.1">
    <property type="nucleotide sequence ID" value="NZ_RBAH01000003.1"/>
</dbReference>
<dbReference type="Gene3D" id="2.60.40.4290">
    <property type="match status" value="1"/>
</dbReference>
<dbReference type="Gene3D" id="3.40.50.11790">
    <property type="match status" value="1"/>
</dbReference>
<feature type="domain" description="Tail sheath protein C-terminal" evidence="4">
    <location>
        <begin position="381"/>
        <end position="486"/>
    </location>
</feature>
<dbReference type="EMBL" id="RBAH01000003">
    <property type="protein sequence ID" value="RKN85885.1"/>
    <property type="molecule type" value="Genomic_DNA"/>
</dbReference>
<organism evidence="6 7">
    <name type="scientific">Paenibacillus ginsengarvi</name>
    <dbReference type="NCBI Taxonomy" id="400777"/>
    <lineage>
        <taxon>Bacteria</taxon>
        <taxon>Bacillati</taxon>
        <taxon>Bacillota</taxon>
        <taxon>Bacilli</taxon>
        <taxon>Bacillales</taxon>
        <taxon>Paenibacillaceae</taxon>
        <taxon>Paenibacillus</taxon>
    </lineage>
</organism>
<evidence type="ECO:0000259" key="5">
    <source>
        <dbReference type="Pfam" id="PF22671"/>
    </source>
</evidence>
<dbReference type="Proteomes" id="UP000282311">
    <property type="component" value="Unassembled WGS sequence"/>
</dbReference>
<dbReference type="Pfam" id="PF22671">
    <property type="entry name" value="Gp18_domIII_N"/>
    <property type="match status" value="1"/>
</dbReference>
<protein>
    <submittedName>
        <fullName evidence="6">Phage tail sheath protein</fullName>
    </submittedName>
</protein>
<dbReference type="Pfam" id="PF17482">
    <property type="entry name" value="Phage_sheath_1C"/>
    <property type="match status" value="1"/>
</dbReference>